<dbReference type="Gene3D" id="3.30.310.220">
    <property type="entry name" value="Fungal kinase associated-1 domain"/>
    <property type="match status" value="1"/>
</dbReference>
<evidence type="ECO:0000256" key="8">
    <source>
        <dbReference type="ARBA" id="ARBA00022777"/>
    </source>
</evidence>
<dbReference type="EC" id="2.7.11.1" evidence="3"/>
<proteinExistence type="inferred from homology"/>
<dbReference type="PROSITE" id="PS00107">
    <property type="entry name" value="PROTEIN_KINASE_ATP"/>
    <property type="match status" value="1"/>
</dbReference>
<feature type="compositionally biased region" description="Basic and acidic residues" evidence="16">
    <location>
        <begin position="963"/>
        <end position="974"/>
    </location>
</feature>
<feature type="compositionally biased region" description="Polar residues" evidence="16">
    <location>
        <begin position="1101"/>
        <end position="1115"/>
    </location>
</feature>
<evidence type="ECO:0000256" key="12">
    <source>
        <dbReference type="PIRSR" id="PIRSR630616-1"/>
    </source>
</evidence>
<evidence type="ECO:0000256" key="4">
    <source>
        <dbReference type="ARBA" id="ARBA00022527"/>
    </source>
</evidence>
<evidence type="ECO:0000256" key="2">
    <source>
        <dbReference type="ARBA" id="ARBA00010791"/>
    </source>
</evidence>
<keyword evidence="4" id="KW-0723">Serine/threonine-protein kinase</keyword>
<dbReference type="Pfam" id="PF16797">
    <property type="entry name" value="Fungal_KA1"/>
    <property type="match status" value="1"/>
</dbReference>
<keyword evidence="6" id="KW-0808">Transferase</keyword>
<reference evidence="18" key="1">
    <citation type="submission" date="2020-02" db="EMBL/GenBank/DDBJ databases">
        <authorList>
            <person name="Palmer J.M."/>
        </authorList>
    </citation>
    <scope>NUCLEOTIDE SEQUENCE</scope>
    <source>
        <strain evidence="18">EPUS1.4</strain>
        <tissue evidence="18">Thallus</tissue>
    </source>
</reference>
<accession>A0A8H7AJC2</accession>
<name>A0A8H7AJC2_9EURO</name>
<dbReference type="Proteomes" id="UP000606974">
    <property type="component" value="Unassembled WGS sequence"/>
</dbReference>
<feature type="region of interest" description="Disordered" evidence="16">
    <location>
        <begin position="495"/>
        <end position="546"/>
    </location>
</feature>
<feature type="binding site" evidence="13 15">
    <location>
        <position position="143"/>
    </location>
    <ligand>
        <name>ATP</name>
        <dbReference type="ChEBI" id="CHEBI:30616"/>
    </ligand>
</feature>
<evidence type="ECO:0000259" key="17">
    <source>
        <dbReference type="PROSITE" id="PS50011"/>
    </source>
</evidence>
<keyword evidence="5" id="KW-0597">Phosphoprotein</keyword>
<feature type="binding site" evidence="13">
    <location>
        <begin position="263"/>
        <end position="264"/>
    </location>
    <ligand>
        <name>ATP</name>
        <dbReference type="ChEBI" id="CHEBI:30616"/>
    </ligand>
</feature>
<feature type="compositionally biased region" description="Basic and acidic residues" evidence="16">
    <location>
        <begin position="840"/>
        <end position="849"/>
    </location>
</feature>
<keyword evidence="8" id="KW-0418">Kinase</keyword>
<comment type="caution">
    <text evidence="18">The sequence shown here is derived from an EMBL/GenBank/DDBJ whole genome shotgun (WGS) entry which is preliminary data.</text>
</comment>
<comment type="similarity">
    <text evidence="2">Belongs to the protein kinase superfamily. CAMK Ser/Thr protein kinase family. NIM1 subfamily.</text>
</comment>
<comment type="catalytic activity">
    <reaction evidence="11">
        <text>L-seryl-[protein] + ATP = O-phospho-L-seryl-[protein] + ADP + H(+)</text>
        <dbReference type="Rhea" id="RHEA:17989"/>
        <dbReference type="Rhea" id="RHEA-COMP:9863"/>
        <dbReference type="Rhea" id="RHEA-COMP:11604"/>
        <dbReference type="ChEBI" id="CHEBI:15378"/>
        <dbReference type="ChEBI" id="CHEBI:29999"/>
        <dbReference type="ChEBI" id="CHEBI:30616"/>
        <dbReference type="ChEBI" id="CHEBI:83421"/>
        <dbReference type="ChEBI" id="CHEBI:456216"/>
        <dbReference type="EC" id="2.7.11.1"/>
    </reaction>
</comment>
<feature type="region of interest" description="Disordered" evidence="16">
    <location>
        <begin position="873"/>
        <end position="900"/>
    </location>
</feature>
<keyword evidence="19" id="KW-1185">Reference proteome</keyword>
<feature type="region of interest" description="Disordered" evidence="16">
    <location>
        <begin position="1"/>
        <end position="73"/>
    </location>
</feature>
<dbReference type="InterPro" id="IPR043024">
    <property type="entry name" value="KA1_sf_fungal"/>
</dbReference>
<feature type="region of interest" description="Disordered" evidence="16">
    <location>
        <begin position="593"/>
        <end position="714"/>
    </location>
</feature>
<dbReference type="PROSITE" id="PS50011">
    <property type="entry name" value="PROTEIN_KINASE_DOM"/>
    <property type="match status" value="1"/>
</dbReference>
<evidence type="ECO:0000256" key="13">
    <source>
        <dbReference type="PIRSR" id="PIRSR630616-2"/>
    </source>
</evidence>
<dbReference type="CDD" id="cd14081">
    <property type="entry name" value="STKc_BRSK1_2"/>
    <property type="match status" value="1"/>
</dbReference>
<evidence type="ECO:0000256" key="5">
    <source>
        <dbReference type="ARBA" id="ARBA00022553"/>
    </source>
</evidence>
<dbReference type="EMBL" id="JAACFV010000053">
    <property type="protein sequence ID" value="KAF7508474.1"/>
    <property type="molecule type" value="Genomic_DNA"/>
</dbReference>
<evidence type="ECO:0000313" key="19">
    <source>
        <dbReference type="Proteomes" id="UP000606974"/>
    </source>
</evidence>
<evidence type="ECO:0000256" key="14">
    <source>
        <dbReference type="PIRSR" id="PIRSR630616-3"/>
    </source>
</evidence>
<keyword evidence="7 13" id="KW-0547">Nucleotide-binding</keyword>
<evidence type="ECO:0000256" key="9">
    <source>
        <dbReference type="ARBA" id="ARBA00022840"/>
    </source>
</evidence>
<dbReference type="GO" id="GO:0005524">
    <property type="term" value="F:ATP binding"/>
    <property type="evidence" value="ECO:0007669"/>
    <property type="project" value="UniProtKB-UniRule"/>
</dbReference>
<evidence type="ECO:0000256" key="1">
    <source>
        <dbReference type="ARBA" id="ARBA00004266"/>
    </source>
</evidence>
<feature type="active site" description="Proton acceptor" evidence="12">
    <location>
        <position position="259"/>
    </location>
</feature>
<keyword evidence="9 13" id="KW-0067">ATP-binding</keyword>
<gene>
    <name evidence="18" type="ORF">GJ744_009187</name>
</gene>
<feature type="binding site" evidence="13">
    <location>
        <position position="277"/>
    </location>
    <ligand>
        <name>ATP</name>
        <dbReference type="ChEBI" id="CHEBI:30616"/>
    </ligand>
</feature>
<feature type="region of interest" description="Disordered" evidence="16">
    <location>
        <begin position="838"/>
        <end position="859"/>
    </location>
</feature>
<feature type="compositionally biased region" description="Polar residues" evidence="16">
    <location>
        <begin position="1081"/>
        <end position="1091"/>
    </location>
</feature>
<dbReference type="PANTHER" id="PTHR24350">
    <property type="entry name" value="SERINE/THREONINE-PROTEIN KINASE IAL-RELATED"/>
    <property type="match status" value="1"/>
</dbReference>
<dbReference type="GO" id="GO:0005940">
    <property type="term" value="C:septin ring"/>
    <property type="evidence" value="ECO:0007669"/>
    <property type="project" value="UniProtKB-ARBA"/>
</dbReference>
<feature type="compositionally biased region" description="Pro residues" evidence="16">
    <location>
        <begin position="997"/>
        <end position="1006"/>
    </location>
</feature>
<dbReference type="GO" id="GO:0004674">
    <property type="term" value="F:protein serine/threonine kinase activity"/>
    <property type="evidence" value="ECO:0007669"/>
    <property type="project" value="UniProtKB-KW"/>
</dbReference>
<dbReference type="SUPFAM" id="SSF56112">
    <property type="entry name" value="Protein kinase-like (PK-like)"/>
    <property type="match status" value="1"/>
</dbReference>
<feature type="compositionally biased region" description="Polar residues" evidence="16">
    <location>
        <begin position="936"/>
        <end position="945"/>
    </location>
</feature>
<dbReference type="SMART" id="SM00220">
    <property type="entry name" value="S_TKc"/>
    <property type="match status" value="1"/>
</dbReference>
<dbReference type="InterPro" id="IPR017441">
    <property type="entry name" value="Protein_kinase_ATP_BS"/>
</dbReference>
<sequence length="1278" mass="141926">MIMANRPPDNKSPSGRPALTERQPKAAPMQSPTDLLITTSPQLPHHESLKPEGNLSMRQQQQQQRPISPRPVTVNKRIAALVGDAPANTNRNSAISTISTASGKSRRKTHVGPWQLGRTLGKGATGRVRLAKHALTGQVAAIKIVSKQSAALVQSASMAQMDKEATDPTSATGFRLMPFGIEREVVIMKLIEHPNVINLYDVWENRGELYLVIEYVEGGELFDYVSCYGALPEEEAVRLFRQIIAGLSYCHRFNICHRDLKPENLLMDAGRNIKIADFGMAALQPADRWLNTSCGSPHYAAPEIIYGKRYRGDKADIWSVGIILYAMLNGFLPFDGGDLAATLRLVKKGEYHLSDALSEEAADLIQRILQKRPDDRISMNEIWAHPLIRKYEKYHQSIAPNGVLVGPPPPLTAKDCGPPIGKRSDIDPELLRNLQTLWHGVRQEDLVKRLLSTEPNHEKLFYNALIKFRVEQLENYPGVPLEYSASDYHHVRKPIPTSKHVSAPPSRNHNRRRSQFSIVSEDSGKRDSYYKDPVTATSTTTKESYDPYRASRTPIVNNNVDHATVVVRQGSGASRTPKAGHAASLRHTAISRLHPQAHATPPVPSKEYVKSTQYRGHSSGTDRSRSSLASSRRSEARIRKSISCKRQVSFQHIRRRSSGNSSKMRDAVRLVSSDTESFNGNNSRQGLPESQSTPSLPTPPRIYRPRKPASDLDIQKARAVSNYWKDEARKVSSELGKICEEAFNRSSVSSSNVSQKNVESPATSVSVHGESVVVPLSSQLKNRPLPQPPAESLGSYTLRELAETRRRLLEHCRNAESNTVPAYLSEVIAHLDRLMQPAMKSEESKRSASDPHPASTKNSSHLAAINEESYMVDVSQQAQSNRSASDPLKSAKQISFQDPSKTIRLVSPEAASHTQLAPIQPLNIRKKSLTPINPLRGTSTDSLRSTLDRSGYDPRLYSGLDTIEEHPKSPKNRDPLASPGGTRKWSWFKRQFESPDEIPPAPPMKDSPPRREKYPGLEASGSQASSNGLKAKSNSTDDMDEAVEAHPTVETKKKWFSKVFGRTNKTVVPSAAEHMVIQDAASETDSNSASTDDLLAEPHAQPTTSSNTSRANEQGLNEPGPVTAKTEPSSSARPVHINQNWFAKFFHIKPASRVISLSVSRAKARREIIKILRDWKKYGLRDVISERSGGGDLIRGRVDSMNYLHLKPVNFHAHLFTVLERGRKCNLSVIRFTQERGAASSFYKVVETLEAVLKERGFLVTELTRRKGIEKSMKESGL</sequence>
<evidence type="ECO:0000256" key="3">
    <source>
        <dbReference type="ARBA" id="ARBA00012513"/>
    </source>
</evidence>
<dbReference type="Gene3D" id="1.10.510.10">
    <property type="entry name" value="Transferase(Phosphotransferase) domain 1"/>
    <property type="match status" value="1"/>
</dbReference>
<feature type="compositionally biased region" description="Polar residues" evidence="16">
    <location>
        <begin position="874"/>
        <end position="884"/>
    </location>
</feature>
<feature type="region of interest" description="Disordered" evidence="16">
    <location>
        <begin position="1080"/>
        <end position="1132"/>
    </location>
</feature>
<protein>
    <recommendedName>
        <fullName evidence="3">non-specific serine/threonine protein kinase</fullName>
        <ecNumber evidence="3">2.7.11.1</ecNumber>
    </recommendedName>
</protein>
<feature type="region of interest" description="Disordered" evidence="16">
    <location>
        <begin position="928"/>
        <end position="1046"/>
    </location>
</feature>
<dbReference type="FunFam" id="1.10.510.10:FF:000394">
    <property type="entry name" value="Serine/threonine-protein kinase HSL1"/>
    <property type="match status" value="1"/>
</dbReference>
<evidence type="ECO:0000256" key="11">
    <source>
        <dbReference type="ARBA" id="ARBA00048679"/>
    </source>
</evidence>
<dbReference type="OrthoDB" id="504170at2759"/>
<dbReference type="InterPro" id="IPR008271">
    <property type="entry name" value="Ser/Thr_kinase_AS"/>
</dbReference>
<dbReference type="InterPro" id="IPR000719">
    <property type="entry name" value="Prot_kinase_dom"/>
</dbReference>
<dbReference type="InterPro" id="IPR011009">
    <property type="entry name" value="Kinase-like_dom_sf"/>
</dbReference>
<feature type="domain" description="Protein kinase" evidence="17">
    <location>
        <begin position="114"/>
        <end position="388"/>
    </location>
</feature>
<feature type="compositionally biased region" description="Polar residues" evidence="16">
    <location>
        <begin position="1020"/>
        <end position="1036"/>
    </location>
</feature>
<dbReference type="Pfam" id="PF00069">
    <property type="entry name" value="Pkinase"/>
    <property type="match status" value="1"/>
</dbReference>
<dbReference type="AlphaFoldDB" id="A0A8H7AJC2"/>
<feature type="cross-link" description="Glycyl lysine isopeptide (Lys-Gly) (interchain with G-Cter in SUMO2)" evidence="14">
    <location>
        <position position="261"/>
    </location>
</feature>
<dbReference type="PROSITE" id="PS00108">
    <property type="entry name" value="PROTEIN_KINASE_ST"/>
    <property type="match status" value="1"/>
</dbReference>
<evidence type="ECO:0000256" key="16">
    <source>
        <dbReference type="SAM" id="MobiDB-lite"/>
    </source>
</evidence>
<evidence type="ECO:0000256" key="15">
    <source>
        <dbReference type="PROSITE-ProRule" id="PRU10141"/>
    </source>
</evidence>
<organism evidence="18 19">
    <name type="scientific">Endocarpon pusillum</name>
    <dbReference type="NCBI Taxonomy" id="364733"/>
    <lineage>
        <taxon>Eukaryota</taxon>
        <taxon>Fungi</taxon>
        <taxon>Dikarya</taxon>
        <taxon>Ascomycota</taxon>
        <taxon>Pezizomycotina</taxon>
        <taxon>Eurotiomycetes</taxon>
        <taxon>Chaetothyriomycetidae</taxon>
        <taxon>Verrucariales</taxon>
        <taxon>Verrucariaceae</taxon>
        <taxon>Endocarpon</taxon>
    </lineage>
</organism>
<evidence type="ECO:0000313" key="18">
    <source>
        <dbReference type="EMBL" id="KAF7508474.1"/>
    </source>
</evidence>
<dbReference type="GO" id="GO:0005935">
    <property type="term" value="C:cellular bud neck"/>
    <property type="evidence" value="ECO:0007669"/>
    <property type="project" value="UniProtKB-SubCell"/>
</dbReference>
<evidence type="ECO:0000256" key="6">
    <source>
        <dbReference type="ARBA" id="ARBA00022679"/>
    </source>
</evidence>
<evidence type="ECO:0000256" key="7">
    <source>
        <dbReference type="ARBA" id="ARBA00022741"/>
    </source>
</evidence>
<evidence type="ECO:0000256" key="10">
    <source>
        <dbReference type="ARBA" id="ARBA00047899"/>
    </source>
</evidence>
<comment type="catalytic activity">
    <reaction evidence="10">
        <text>L-threonyl-[protein] + ATP = O-phospho-L-threonyl-[protein] + ADP + H(+)</text>
        <dbReference type="Rhea" id="RHEA:46608"/>
        <dbReference type="Rhea" id="RHEA-COMP:11060"/>
        <dbReference type="Rhea" id="RHEA-COMP:11605"/>
        <dbReference type="ChEBI" id="CHEBI:15378"/>
        <dbReference type="ChEBI" id="CHEBI:30013"/>
        <dbReference type="ChEBI" id="CHEBI:30616"/>
        <dbReference type="ChEBI" id="CHEBI:61977"/>
        <dbReference type="ChEBI" id="CHEBI:456216"/>
        <dbReference type="EC" id="2.7.11.1"/>
    </reaction>
</comment>
<feature type="compositionally biased region" description="Polar residues" evidence="16">
    <location>
        <begin position="30"/>
        <end position="42"/>
    </location>
</feature>
<comment type="subcellular location">
    <subcellularLocation>
        <location evidence="1">Bud neck</location>
    </subcellularLocation>
</comment>
<feature type="compositionally biased region" description="Polar residues" evidence="16">
    <location>
        <begin position="672"/>
        <end position="695"/>
    </location>
</feature>
<dbReference type="InterPro" id="IPR031850">
    <property type="entry name" value="Fungal_KA1_dom"/>
</dbReference>
<dbReference type="InterPro" id="IPR030616">
    <property type="entry name" value="Aur-like"/>
</dbReference>